<dbReference type="AlphaFoldDB" id="A0AAV2E277"/>
<feature type="transmembrane region" description="Helical" evidence="2">
    <location>
        <begin position="328"/>
        <end position="346"/>
    </location>
</feature>
<evidence type="ECO:0000256" key="2">
    <source>
        <dbReference type="SAM" id="Phobius"/>
    </source>
</evidence>
<dbReference type="EMBL" id="OZ034817">
    <property type="protein sequence ID" value="CAL1379807.1"/>
    <property type="molecule type" value="Genomic_DNA"/>
</dbReference>
<keyword evidence="2" id="KW-0812">Transmembrane</keyword>
<feature type="compositionally biased region" description="Acidic residues" evidence="1">
    <location>
        <begin position="42"/>
        <end position="51"/>
    </location>
</feature>
<dbReference type="Proteomes" id="UP001497516">
    <property type="component" value="Chromosome 4"/>
</dbReference>
<proteinExistence type="predicted"/>
<accession>A0AAV2E277</accession>
<feature type="compositionally biased region" description="Basic and acidic residues" evidence="1">
    <location>
        <begin position="15"/>
        <end position="25"/>
    </location>
</feature>
<dbReference type="PANTHER" id="PTHR47718:SF15">
    <property type="entry name" value="PROTEIN FAR1-RELATED SEQUENCE 5-LIKE"/>
    <property type="match status" value="1"/>
</dbReference>
<keyword evidence="5" id="KW-1185">Reference proteome</keyword>
<organism evidence="4 5">
    <name type="scientific">Linum trigynum</name>
    <dbReference type="NCBI Taxonomy" id="586398"/>
    <lineage>
        <taxon>Eukaryota</taxon>
        <taxon>Viridiplantae</taxon>
        <taxon>Streptophyta</taxon>
        <taxon>Embryophyta</taxon>
        <taxon>Tracheophyta</taxon>
        <taxon>Spermatophyta</taxon>
        <taxon>Magnoliopsida</taxon>
        <taxon>eudicotyledons</taxon>
        <taxon>Gunneridae</taxon>
        <taxon>Pentapetalae</taxon>
        <taxon>rosids</taxon>
        <taxon>fabids</taxon>
        <taxon>Malpighiales</taxon>
        <taxon>Linaceae</taxon>
        <taxon>Linum</taxon>
    </lineage>
</organism>
<dbReference type="Pfam" id="PF03101">
    <property type="entry name" value="FAR1"/>
    <property type="match status" value="1"/>
</dbReference>
<dbReference type="PANTHER" id="PTHR47718">
    <property type="entry name" value="OS01G0519700 PROTEIN"/>
    <property type="match status" value="1"/>
</dbReference>
<protein>
    <recommendedName>
        <fullName evidence="3">FAR1 domain-containing protein</fullName>
    </recommendedName>
</protein>
<evidence type="ECO:0000313" key="4">
    <source>
        <dbReference type="EMBL" id="CAL1379807.1"/>
    </source>
</evidence>
<feature type="region of interest" description="Disordered" evidence="1">
    <location>
        <begin position="1"/>
        <end position="51"/>
    </location>
</feature>
<feature type="domain" description="FAR1" evidence="3">
    <location>
        <begin position="80"/>
        <end position="165"/>
    </location>
</feature>
<dbReference type="InterPro" id="IPR004330">
    <property type="entry name" value="FAR1_DNA_bnd_dom"/>
</dbReference>
<keyword evidence="2" id="KW-1133">Transmembrane helix</keyword>
<evidence type="ECO:0000313" key="5">
    <source>
        <dbReference type="Proteomes" id="UP001497516"/>
    </source>
</evidence>
<evidence type="ECO:0000256" key="1">
    <source>
        <dbReference type="SAM" id="MobiDB-lite"/>
    </source>
</evidence>
<feature type="transmembrane region" description="Helical" evidence="2">
    <location>
        <begin position="301"/>
        <end position="321"/>
    </location>
</feature>
<sequence>MEEDGNQHAAGDGLTSEREEKRNQSAEEEGIVEENGDKNAESDIEPDDKIIEDEETEVLKNLKAEDVIGRKFNSTEEAYDFYNKYARAWGFSVRREKKTETKKGETTSRLFVCSCVGTKRKSKDELQRPSRLNTRFQCKARLRVQLDKSDSKYIVDTFYIDHTHNPIRQKLVHHMRSHRGLDEATKAKVRYQRDAGMKTADIMNQHVHQAGGYDKVGHTKKDLHNFASKDRGERISEGDAATALAYLKSKISGDNHFVLEPIFGEDKRLHSIFWADSMSVADMACFGDLLAFDSTYKKNVYNMPLVVFSGAHFYLIVTTFIDANYRSALFLVHLLYLICCLLKYAIGF</sequence>
<reference evidence="4 5" key="1">
    <citation type="submission" date="2024-04" db="EMBL/GenBank/DDBJ databases">
        <authorList>
            <person name="Fracassetti M."/>
        </authorList>
    </citation>
    <scope>NUCLEOTIDE SEQUENCE [LARGE SCALE GENOMIC DNA]</scope>
</reference>
<keyword evidence="2" id="KW-0472">Membrane</keyword>
<evidence type="ECO:0000259" key="3">
    <source>
        <dbReference type="Pfam" id="PF03101"/>
    </source>
</evidence>
<gene>
    <name evidence="4" type="ORF">LTRI10_LOCUS21302</name>
</gene>
<name>A0AAV2E277_9ROSI</name>